<dbReference type="NCBIfam" id="TIGR00091">
    <property type="entry name" value="tRNA (guanosine(46)-N7)-methyltransferase TrmB"/>
    <property type="match status" value="1"/>
</dbReference>
<keyword evidence="3 9" id="KW-0489">Methyltransferase</keyword>
<dbReference type="PANTHER" id="PTHR23417:SF14">
    <property type="entry name" value="PENTACOTRIPEPTIDE-REPEAT REGION OF PRORP DOMAIN-CONTAINING PROTEIN"/>
    <property type="match status" value="1"/>
</dbReference>
<evidence type="ECO:0000256" key="3">
    <source>
        <dbReference type="ARBA" id="ARBA00022603"/>
    </source>
</evidence>
<feature type="binding site" evidence="9">
    <location>
        <position position="122"/>
    </location>
    <ligand>
        <name>S-adenosyl-L-methionine</name>
        <dbReference type="ChEBI" id="CHEBI:59789"/>
    </ligand>
</feature>
<evidence type="ECO:0000256" key="5">
    <source>
        <dbReference type="ARBA" id="ARBA00022691"/>
    </source>
</evidence>
<dbReference type="InterPro" id="IPR055361">
    <property type="entry name" value="tRNA_methyltr_TrmB_bact"/>
</dbReference>
<dbReference type="EMBL" id="CP036170">
    <property type="protein sequence ID" value="QBF73612.1"/>
    <property type="molecule type" value="Genomic_DNA"/>
</dbReference>
<dbReference type="EC" id="2.1.1.33" evidence="9"/>
<evidence type="ECO:0000313" key="10">
    <source>
        <dbReference type="EMBL" id="QBF73612.1"/>
    </source>
</evidence>
<feature type="binding site" evidence="9">
    <location>
        <position position="43"/>
    </location>
    <ligand>
        <name>S-adenosyl-L-methionine</name>
        <dbReference type="ChEBI" id="CHEBI:59789"/>
    </ligand>
</feature>
<accession>A0A494WH59</accession>
<dbReference type="InterPro" id="IPR003358">
    <property type="entry name" value="tRNA_(Gua-N-7)_MeTrfase_Trmb"/>
</dbReference>
<feature type="binding site" evidence="9">
    <location>
        <position position="126"/>
    </location>
    <ligand>
        <name>substrate</name>
    </ligand>
</feature>
<comment type="catalytic activity">
    <reaction evidence="1 9">
        <text>guanosine(46) in tRNA + S-adenosyl-L-methionine = N(7)-methylguanosine(46) in tRNA + S-adenosyl-L-homocysteine</text>
        <dbReference type="Rhea" id="RHEA:42708"/>
        <dbReference type="Rhea" id="RHEA-COMP:10188"/>
        <dbReference type="Rhea" id="RHEA-COMP:10189"/>
        <dbReference type="ChEBI" id="CHEBI:57856"/>
        <dbReference type="ChEBI" id="CHEBI:59789"/>
        <dbReference type="ChEBI" id="CHEBI:74269"/>
        <dbReference type="ChEBI" id="CHEBI:74480"/>
        <dbReference type="EC" id="2.1.1.33"/>
    </reaction>
</comment>
<comment type="pathway">
    <text evidence="7 9">tRNA modification; N(7)-methylguanine-tRNA biosynthesis.</text>
</comment>
<protein>
    <recommendedName>
        <fullName evidence="9">tRNA (guanine-N(7)-)-methyltransferase</fullName>
        <ecNumber evidence="9">2.1.1.33</ecNumber>
    </recommendedName>
    <alternativeName>
        <fullName evidence="9">tRNA (guanine(46)-N(7))-methyltransferase</fullName>
    </alternativeName>
    <alternativeName>
        <fullName evidence="9">tRNA(m7G46)-methyltransferase</fullName>
    </alternativeName>
</protein>
<dbReference type="GO" id="GO:0008176">
    <property type="term" value="F:tRNA (guanine(46)-N7)-methyltransferase activity"/>
    <property type="evidence" value="ECO:0007669"/>
    <property type="project" value="UniProtKB-UniRule"/>
</dbReference>
<dbReference type="RefSeq" id="WP_039909636.1">
    <property type="nucleotide sequence ID" value="NZ_CP036170.1"/>
</dbReference>
<dbReference type="SUPFAM" id="SSF53335">
    <property type="entry name" value="S-adenosyl-L-methionine-dependent methyltransferases"/>
    <property type="match status" value="1"/>
</dbReference>
<dbReference type="UniPathway" id="UPA00989"/>
<name>A0A494WH59_CLOS5</name>
<dbReference type="PANTHER" id="PTHR23417">
    <property type="entry name" value="3-DEOXY-D-MANNO-OCTULOSONIC-ACID TRANSFERASE/TRNA GUANINE-N 7 - -METHYLTRANSFERASE"/>
    <property type="match status" value="1"/>
</dbReference>
<feature type="binding site" evidence="9">
    <location>
        <position position="100"/>
    </location>
    <ligand>
        <name>S-adenosyl-L-methionine</name>
        <dbReference type="ChEBI" id="CHEBI:59789"/>
    </ligand>
</feature>
<dbReference type="NCBIfam" id="NF001080">
    <property type="entry name" value="PRK00121.2-2"/>
    <property type="match status" value="1"/>
</dbReference>
<reference evidence="10 11" key="1">
    <citation type="journal article" date="2019" name="Appl. Environ. Microbiol.">
        <title>Clostridium scindens ATCC 35704: integration of nutritional requirements, the complete genome sequence, and global transcriptional responses to bile acids.</title>
        <authorList>
            <person name="Devendran S."/>
            <person name="Shrestha R."/>
            <person name="Alves J.M.P."/>
            <person name="Wolf P.G."/>
            <person name="Ly L."/>
            <person name="Hernandez A.G."/>
            <person name="Mendez-Garcia C."/>
            <person name="Inboden A."/>
            <person name="Wiley J."/>
            <person name="Paul O."/>
            <person name="Allen A."/>
            <person name="Springer E."/>
            <person name="Wright C.L."/>
            <person name="Fields C.J."/>
            <person name="Daniel S.L."/>
            <person name="Ridlon J.M."/>
        </authorList>
    </citation>
    <scope>NUCLEOTIDE SEQUENCE [LARGE SCALE GENOMIC DNA]</scope>
    <source>
        <strain evidence="10 11">ATCC 35704</strain>
    </source>
</reference>
<feature type="binding site" evidence="9">
    <location>
        <position position="68"/>
    </location>
    <ligand>
        <name>S-adenosyl-L-methionine</name>
        <dbReference type="ChEBI" id="CHEBI:59789"/>
    </ligand>
</feature>
<evidence type="ECO:0000256" key="6">
    <source>
        <dbReference type="ARBA" id="ARBA00022694"/>
    </source>
</evidence>
<keyword evidence="6 9" id="KW-0819">tRNA processing</keyword>
<dbReference type="PROSITE" id="PS51625">
    <property type="entry name" value="SAM_MT_TRMB"/>
    <property type="match status" value="1"/>
</dbReference>
<evidence type="ECO:0000256" key="2">
    <source>
        <dbReference type="ARBA" id="ARBA00003015"/>
    </source>
</evidence>
<dbReference type="InterPro" id="IPR029063">
    <property type="entry name" value="SAM-dependent_MTases_sf"/>
</dbReference>
<evidence type="ECO:0000313" key="11">
    <source>
        <dbReference type="Proteomes" id="UP000289664"/>
    </source>
</evidence>
<dbReference type="Proteomes" id="UP000289664">
    <property type="component" value="Chromosome"/>
</dbReference>
<dbReference type="AlphaFoldDB" id="A0A494WH59"/>
<comment type="similarity">
    <text evidence="8 9">Belongs to the class I-like SAM-binding methyltransferase superfamily. TrmB family.</text>
</comment>
<dbReference type="OrthoDB" id="9802090at2"/>
<keyword evidence="4 9" id="KW-0808">Transferase</keyword>
<dbReference type="HAMAP" id="MF_01057">
    <property type="entry name" value="tRNA_methyltr_TrmB"/>
    <property type="match status" value="1"/>
</dbReference>
<dbReference type="Gene3D" id="3.40.50.150">
    <property type="entry name" value="Vaccinia Virus protein VP39"/>
    <property type="match status" value="1"/>
</dbReference>
<evidence type="ECO:0000256" key="1">
    <source>
        <dbReference type="ARBA" id="ARBA00000142"/>
    </source>
</evidence>
<evidence type="ECO:0000256" key="8">
    <source>
        <dbReference type="ARBA" id="ARBA00060767"/>
    </source>
</evidence>
<keyword evidence="5 9" id="KW-0949">S-adenosyl-L-methionine</keyword>
<dbReference type="Pfam" id="PF02390">
    <property type="entry name" value="Methyltransf_4"/>
    <property type="match status" value="1"/>
</dbReference>
<dbReference type="KEGG" id="csci:HDCHBGLK_00987"/>
<dbReference type="CDD" id="cd02440">
    <property type="entry name" value="AdoMet_MTases"/>
    <property type="match status" value="1"/>
</dbReference>
<proteinExistence type="inferred from homology"/>
<comment type="function">
    <text evidence="2 9">Catalyzes the formation of N(7)-methylguanine at position 46 (m7G46) in tRNA.</text>
</comment>
<evidence type="ECO:0000256" key="7">
    <source>
        <dbReference type="ARBA" id="ARBA00060552"/>
    </source>
</evidence>
<dbReference type="GeneID" id="62695213"/>
<evidence type="ECO:0000256" key="4">
    <source>
        <dbReference type="ARBA" id="ARBA00022679"/>
    </source>
</evidence>
<keyword evidence="11" id="KW-1185">Reference proteome</keyword>
<gene>
    <name evidence="9 10" type="primary">trmB</name>
    <name evidence="10" type="ORF">HDCHBGLK_00987</name>
</gene>
<feature type="binding site" evidence="9">
    <location>
        <position position="158"/>
    </location>
    <ligand>
        <name>substrate</name>
    </ligand>
</feature>
<dbReference type="FunFam" id="3.40.50.150:FF:000035">
    <property type="entry name" value="tRNA (guanine-N(7)-)-methyltransferase"/>
    <property type="match status" value="1"/>
</dbReference>
<feature type="binding site" evidence="9">
    <location>
        <begin position="198"/>
        <end position="201"/>
    </location>
    <ligand>
        <name>substrate</name>
    </ligand>
</feature>
<organism evidence="10 11">
    <name type="scientific">Clostridium scindens (strain ATCC 35704 / DSM 5676 / VPI 13733 / 19)</name>
    <dbReference type="NCBI Taxonomy" id="411468"/>
    <lineage>
        <taxon>Bacteria</taxon>
        <taxon>Bacillati</taxon>
        <taxon>Bacillota</taxon>
        <taxon>Clostridia</taxon>
        <taxon>Lachnospirales</taxon>
        <taxon>Lachnospiraceae</taxon>
    </lineage>
</organism>
<sequence length="222" mass="25447">MRLRNIPRAQSVLSQCAEVIKNETEHKGSWQEIFGNSHPIHIEIGMGKGKFLLSLASLHPEINYIGIERYSSVLLRAVEKFQDVAFGTEVSRNIRFLCMDAQDIADVFAPGEVSRIYLNFSDPWPKARHARRRLTSKEFFERYDQVLAEDGSVEFKTDNRLLFDFSVEQLGESSTFELASCTYDLHHDEFMSQGNIMTEYEEKFSSLGNPICKLIAKRKSPA</sequence>
<comment type="caution">
    <text evidence="9">Lacks conserved residue(s) required for the propagation of feature annotation.</text>
</comment>
<evidence type="ECO:0000256" key="9">
    <source>
        <dbReference type="HAMAP-Rule" id="MF_01057"/>
    </source>
</evidence>
<dbReference type="GO" id="GO:0043527">
    <property type="term" value="C:tRNA methyltransferase complex"/>
    <property type="evidence" value="ECO:0007669"/>
    <property type="project" value="TreeGrafter"/>
</dbReference>